<sequence length="201" mass="21347">MDSFYLICFCVGLVLSLISVVGGFAHLHIGRFHIGHMAHGHAAHGAHRGSVGSHESGLSAVNGFTITVFLCWFGGAGYLLHHSSIFGGVLILLIALISGVVGATLIWAVLFKLLLPRERVLTPEETEMAGVLAEVSDSIRDGDGIGEIIFSQAGARRAAAARSEDGSAIERGTEVVVVRYARGVAYVRRWDELANGLQDAL</sequence>
<dbReference type="Pfam" id="PF25842">
    <property type="entry name" value="NfeD_TM"/>
    <property type="match status" value="1"/>
</dbReference>
<protein>
    <recommendedName>
        <fullName evidence="2">Membrane protein NfeD2 N-terminal transmembrane domain-containing protein</fullName>
    </recommendedName>
</protein>
<dbReference type="EMBL" id="JACHDY010000002">
    <property type="protein sequence ID" value="MBB5317140.1"/>
    <property type="molecule type" value="Genomic_DNA"/>
</dbReference>
<feature type="transmembrane region" description="Helical" evidence="1">
    <location>
        <begin position="85"/>
        <end position="110"/>
    </location>
</feature>
<keyword evidence="4" id="KW-1185">Reference proteome</keyword>
<comment type="caution">
    <text evidence="3">The sequence shown here is derived from an EMBL/GenBank/DDBJ whole genome shotgun (WGS) entry which is preliminary data.</text>
</comment>
<gene>
    <name evidence="3" type="ORF">HDF09_001809</name>
</gene>
<keyword evidence="1" id="KW-0812">Transmembrane</keyword>
<dbReference type="InterPro" id="IPR058653">
    <property type="entry name" value="NfeD2_TM"/>
</dbReference>
<organism evidence="3 4">
    <name type="scientific">Tunturiibacter empetritectus</name>
    <dbReference type="NCBI Taxonomy" id="3069691"/>
    <lineage>
        <taxon>Bacteria</taxon>
        <taxon>Pseudomonadati</taxon>
        <taxon>Acidobacteriota</taxon>
        <taxon>Terriglobia</taxon>
        <taxon>Terriglobales</taxon>
        <taxon>Acidobacteriaceae</taxon>
        <taxon>Tunturiibacter</taxon>
    </lineage>
</organism>
<dbReference type="Proteomes" id="UP000568106">
    <property type="component" value="Unassembled WGS sequence"/>
</dbReference>
<dbReference type="Gene3D" id="2.40.50.140">
    <property type="entry name" value="Nucleic acid-binding proteins"/>
    <property type="match status" value="1"/>
</dbReference>
<evidence type="ECO:0000256" key="1">
    <source>
        <dbReference type="SAM" id="Phobius"/>
    </source>
</evidence>
<keyword evidence="1" id="KW-0472">Membrane</keyword>
<accession>A0A7W8MRS8</accession>
<name>A0A7W8MRS8_9BACT</name>
<feature type="transmembrane region" description="Helical" evidence="1">
    <location>
        <begin position="58"/>
        <end position="79"/>
    </location>
</feature>
<dbReference type="InterPro" id="IPR012340">
    <property type="entry name" value="NA-bd_OB-fold"/>
</dbReference>
<proteinExistence type="predicted"/>
<reference evidence="3" key="1">
    <citation type="submission" date="2020-08" db="EMBL/GenBank/DDBJ databases">
        <title>Genomic Encyclopedia of Type Strains, Phase IV (KMG-V): Genome sequencing to study the core and pangenomes of soil and plant-associated prokaryotes.</title>
        <authorList>
            <person name="Whitman W."/>
        </authorList>
    </citation>
    <scope>NUCLEOTIDE SEQUENCE [LARGE SCALE GENOMIC DNA]</scope>
    <source>
        <strain evidence="3">M8UP27</strain>
    </source>
</reference>
<evidence type="ECO:0000313" key="4">
    <source>
        <dbReference type="Proteomes" id="UP000568106"/>
    </source>
</evidence>
<feature type="domain" description="Membrane protein NfeD2 N-terminal transmembrane" evidence="2">
    <location>
        <begin position="2"/>
        <end position="112"/>
    </location>
</feature>
<dbReference type="AlphaFoldDB" id="A0A7W8MRS8"/>
<feature type="transmembrane region" description="Helical" evidence="1">
    <location>
        <begin position="6"/>
        <end position="27"/>
    </location>
</feature>
<evidence type="ECO:0000313" key="3">
    <source>
        <dbReference type="EMBL" id="MBB5317140.1"/>
    </source>
</evidence>
<evidence type="ECO:0000259" key="2">
    <source>
        <dbReference type="Pfam" id="PF25842"/>
    </source>
</evidence>
<keyword evidence="1" id="KW-1133">Transmembrane helix</keyword>